<comment type="caution">
    <text evidence="2">The sequence shown here is derived from an EMBL/GenBank/DDBJ whole genome shotgun (WGS) entry which is preliminary data.</text>
</comment>
<dbReference type="EMBL" id="JAICCE010000024">
    <property type="protein sequence ID" value="KAG9260342.1"/>
    <property type="molecule type" value="Genomic_DNA"/>
</dbReference>
<name>A0A8T2KRH6_ASTMX</name>
<dbReference type="Pfam" id="PF13096">
    <property type="entry name" value="CENP-P"/>
    <property type="match status" value="1"/>
</dbReference>
<dbReference type="PANTHER" id="PTHR28577:SF1">
    <property type="entry name" value="CENTROMERE PROTEIN P"/>
    <property type="match status" value="1"/>
</dbReference>
<dbReference type="GO" id="GO:0034080">
    <property type="term" value="P:CENP-A containing chromatin assembly"/>
    <property type="evidence" value="ECO:0007669"/>
    <property type="project" value="InterPro"/>
</dbReference>
<dbReference type="OrthoDB" id="5976950at2759"/>
<evidence type="ECO:0000313" key="2">
    <source>
        <dbReference type="EMBL" id="KAG9260342.1"/>
    </source>
</evidence>
<dbReference type="GO" id="GO:0000775">
    <property type="term" value="C:chromosome, centromeric region"/>
    <property type="evidence" value="ECO:0007669"/>
    <property type="project" value="InterPro"/>
</dbReference>
<keyword evidence="1" id="KW-0175">Coiled coil</keyword>
<protein>
    <submittedName>
        <fullName evidence="2">Centromere protein P-like</fullName>
    </submittedName>
</protein>
<feature type="coiled-coil region" evidence="1">
    <location>
        <begin position="77"/>
        <end position="104"/>
    </location>
</feature>
<dbReference type="AlphaFoldDB" id="A0A8T2KRH6"/>
<organism evidence="2 3">
    <name type="scientific">Astyanax mexicanus</name>
    <name type="common">Blind cave fish</name>
    <name type="synonym">Astyanax fasciatus mexicanus</name>
    <dbReference type="NCBI Taxonomy" id="7994"/>
    <lineage>
        <taxon>Eukaryota</taxon>
        <taxon>Metazoa</taxon>
        <taxon>Chordata</taxon>
        <taxon>Craniata</taxon>
        <taxon>Vertebrata</taxon>
        <taxon>Euteleostomi</taxon>
        <taxon>Actinopterygii</taxon>
        <taxon>Neopterygii</taxon>
        <taxon>Teleostei</taxon>
        <taxon>Ostariophysi</taxon>
        <taxon>Characiformes</taxon>
        <taxon>Characoidei</taxon>
        <taxon>Acestrorhamphidae</taxon>
        <taxon>Acestrorhamphinae</taxon>
        <taxon>Astyanax</taxon>
    </lineage>
</organism>
<evidence type="ECO:0000256" key="1">
    <source>
        <dbReference type="SAM" id="Coils"/>
    </source>
</evidence>
<feature type="coiled-coil region" evidence="1">
    <location>
        <begin position="15"/>
        <end position="53"/>
    </location>
</feature>
<dbReference type="Proteomes" id="UP000752171">
    <property type="component" value="Unassembled WGS sequence"/>
</dbReference>
<gene>
    <name evidence="2" type="primary">CENPP</name>
    <name evidence="2" type="ORF">AMEX_G26590</name>
</gene>
<dbReference type="InterPro" id="IPR027801">
    <property type="entry name" value="CENP-P"/>
</dbReference>
<sequence>MPLLPCDRLAACPGLKKTKQVMGTLEQKLEEEIKLLQREIKAYEAEQEACVRAISLQNGEALQGLVRNLSNKVEKGNVMLKKDVSKLITEISNLEKDLRRQTEISGISLSECFVKTVTKTERKNVQQYRLTGHCCFLSFQAEFALTEIQDGETFLKKISDLNIIVDGAELKDLCAFLSRVEETKGLFLFFRTLGSFSERCKQRNRTFQYFKEKYPDVVHLPEGCRSEVMMIHSPKLPGCTMSIFWNISVNKGGTVQPKIELLMKVPEQAQKLDTNNVMATAPEAFRSLLLIFGVETSIESLIKAVCF</sequence>
<dbReference type="PANTHER" id="PTHR28577">
    <property type="entry name" value="CENTROMERE PROTEIN P"/>
    <property type="match status" value="1"/>
</dbReference>
<accession>A0A8T2KRH6</accession>
<dbReference type="GO" id="GO:0005634">
    <property type="term" value="C:nucleus"/>
    <property type="evidence" value="ECO:0007669"/>
    <property type="project" value="TreeGrafter"/>
</dbReference>
<reference evidence="2 3" key="1">
    <citation type="submission" date="2021-07" db="EMBL/GenBank/DDBJ databases">
        <authorList>
            <person name="Imarazene B."/>
            <person name="Zahm M."/>
            <person name="Klopp C."/>
            <person name="Cabau C."/>
            <person name="Beille S."/>
            <person name="Jouanno E."/>
            <person name="Castinel A."/>
            <person name="Lluch J."/>
            <person name="Gil L."/>
            <person name="Kuchtly C."/>
            <person name="Lopez Roques C."/>
            <person name="Donnadieu C."/>
            <person name="Parrinello H."/>
            <person name="Journot L."/>
            <person name="Du K."/>
            <person name="Schartl M."/>
            <person name="Retaux S."/>
            <person name="Guiguen Y."/>
        </authorList>
    </citation>
    <scope>NUCLEOTIDE SEQUENCE [LARGE SCALE GENOMIC DNA]</scope>
    <source>
        <strain evidence="2">Pach_M1</strain>
        <tissue evidence="2">Testis</tissue>
    </source>
</reference>
<evidence type="ECO:0000313" key="3">
    <source>
        <dbReference type="Proteomes" id="UP000752171"/>
    </source>
</evidence>
<proteinExistence type="predicted"/>